<keyword evidence="2" id="KW-0472">Membrane</keyword>
<proteinExistence type="predicted"/>
<gene>
    <name evidence="3" type="ORF">ONE63_003829</name>
</gene>
<keyword evidence="4" id="KW-1185">Reference proteome</keyword>
<feature type="compositionally biased region" description="Low complexity" evidence="1">
    <location>
        <begin position="100"/>
        <end position="112"/>
    </location>
</feature>
<feature type="region of interest" description="Disordered" evidence="1">
    <location>
        <begin position="100"/>
        <end position="125"/>
    </location>
</feature>
<reference evidence="3" key="1">
    <citation type="submission" date="2022-12" db="EMBL/GenBank/DDBJ databases">
        <title>Chromosome-level genome assembly of the bean flower thrips Megalurothrips usitatus.</title>
        <authorList>
            <person name="Ma L."/>
            <person name="Liu Q."/>
            <person name="Li H."/>
            <person name="Cai W."/>
        </authorList>
    </citation>
    <scope>NUCLEOTIDE SEQUENCE</scope>
    <source>
        <strain evidence="3">Cailab_2022a</strain>
    </source>
</reference>
<dbReference type="Proteomes" id="UP001075354">
    <property type="component" value="Chromosome 14"/>
</dbReference>
<evidence type="ECO:0000313" key="4">
    <source>
        <dbReference type="Proteomes" id="UP001075354"/>
    </source>
</evidence>
<dbReference type="AlphaFoldDB" id="A0AAV7X487"/>
<evidence type="ECO:0000256" key="1">
    <source>
        <dbReference type="SAM" id="MobiDB-lite"/>
    </source>
</evidence>
<keyword evidence="2" id="KW-0812">Transmembrane</keyword>
<evidence type="ECO:0000313" key="3">
    <source>
        <dbReference type="EMBL" id="KAJ1520734.1"/>
    </source>
</evidence>
<keyword evidence="2" id="KW-1133">Transmembrane helix</keyword>
<evidence type="ECO:0000256" key="2">
    <source>
        <dbReference type="SAM" id="Phobius"/>
    </source>
</evidence>
<protein>
    <submittedName>
        <fullName evidence="3">Uncharacterized protein</fullName>
    </submittedName>
</protein>
<feature type="transmembrane region" description="Helical" evidence="2">
    <location>
        <begin position="68"/>
        <end position="90"/>
    </location>
</feature>
<name>A0AAV7X487_9NEOP</name>
<organism evidence="3 4">
    <name type="scientific">Megalurothrips usitatus</name>
    <name type="common">bean blossom thrips</name>
    <dbReference type="NCBI Taxonomy" id="439358"/>
    <lineage>
        <taxon>Eukaryota</taxon>
        <taxon>Metazoa</taxon>
        <taxon>Ecdysozoa</taxon>
        <taxon>Arthropoda</taxon>
        <taxon>Hexapoda</taxon>
        <taxon>Insecta</taxon>
        <taxon>Pterygota</taxon>
        <taxon>Neoptera</taxon>
        <taxon>Paraneoptera</taxon>
        <taxon>Thysanoptera</taxon>
        <taxon>Terebrantia</taxon>
        <taxon>Thripoidea</taxon>
        <taxon>Thripidae</taxon>
        <taxon>Megalurothrips</taxon>
    </lineage>
</organism>
<accession>A0AAV7X487</accession>
<comment type="caution">
    <text evidence="3">The sequence shown here is derived from an EMBL/GenBank/DDBJ whole genome shotgun (WGS) entry which is preliminary data.</text>
</comment>
<dbReference type="EMBL" id="JAPTSV010000014">
    <property type="protein sequence ID" value="KAJ1520734.1"/>
    <property type="molecule type" value="Genomic_DNA"/>
</dbReference>
<sequence>MGVHGDYLRGASRAAGRMAGVTWSPMGGARGAAASRGPQRGLFSMAAGAGTPINMLVSQQKKISCGRLCAISLGLFTLLVGVLLSSIPWLDYMIQKVSPVSGRSRVGSVSSVAPPQGRRAQRNNN</sequence>